<dbReference type="Proteomes" id="UP000076738">
    <property type="component" value="Unassembled WGS sequence"/>
</dbReference>
<dbReference type="GO" id="GO:0016020">
    <property type="term" value="C:membrane"/>
    <property type="evidence" value="ECO:0007669"/>
    <property type="project" value="UniProtKB-SubCell"/>
</dbReference>
<feature type="transmembrane region" description="Helical" evidence="3">
    <location>
        <begin position="59"/>
        <end position="80"/>
    </location>
</feature>
<sequence>MSALEHLQLQEGSNLTSRNTLVDNTDVEKLTKAEVTDTSIDNVEVTLPEHVIPDGGLKAWSTIAGAWLVLFCTFGYVNSFGVFQAEYVEELLSNHSASDIAWIGSTMYFLLFAMGIPAGILFDAHKFRTVMIVGSVLQVGCCFALSAAQTGQFYQFFLSQGLGQGIATGLLYLPAVAVVSHHFAKRRAFAVGILFTGTGLGGVIFPILLNNVLQERGFVWAVRAAGFFMLGGLLVANLLMRTHYNPAHKKAPKPSIGKFLRDKPYVVGTAAAFGCGFGLLFYLQLYAETHGINQNIAFYTIAITNAGSAFGRRVDLVPNILADRFGPMTCQMPSLYISTALIFALFGVNDQGSLIAFCVLYGFFSGAVFSLFAPMLALMADTMAEIGIRMGLAFFVFGIAGLTGNPIIGALIGYGPEYNWWRGIVFAGVRAAMKNVGRMLMVCAGLSPCWGDRNDGLPLSSATEDT</sequence>
<name>A0A167RF06_CALVF</name>
<comment type="subcellular location">
    <subcellularLocation>
        <location evidence="1">Membrane</location>
        <topology evidence="1">Multi-pass membrane protein</topology>
    </subcellularLocation>
</comment>
<feature type="transmembrane region" description="Helical" evidence="3">
    <location>
        <begin position="129"/>
        <end position="148"/>
    </location>
</feature>
<comment type="similarity">
    <text evidence="2">Belongs to the major facilitator superfamily. Monocarboxylate porter (TC 2.A.1.13) family.</text>
</comment>
<dbReference type="PANTHER" id="PTHR11360">
    <property type="entry name" value="MONOCARBOXYLATE TRANSPORTER"/>
    <property type="match status" value="1"/>
</dbReference>
<feature type="transmembrane region" description="Helical" evidence="3">
    <location>
        <begin position="154"/>
        <end position="176"/>
    </location>
</feature>
<dbReference type="InterPro" id="IPR011701">
    <property type="entry name" value="MFS"/>
</dbReference>
<keyword evidence="5" id="KW-1185">Reference proteome</keyword>
<keyword evidence="3" id="KW-0472">Membrane</keyword>
<keyword evidence="3" id="KW-0812">Transmembrane</keyword>
<accession>A0A167RF06</accession>
<protein>
    <submittedName>
        <fullName evidence="4">MFS general substrate transporter</fullName>
    </submittedName>
</protein>
<feature type="transmembrane region" description="Helical" evidence="3">
    <location>
        <begin position="220"/>
        <end position="240"/>
    </location>
</feature>
<feature type="transmembrane region" description="Helical" evidence="3">
    <location>
        <begin position="100"/>
        <end position="122"/>
    </location>
</feature>
<dbReference type="GO" id="GO:0022857">
    <property type="term" value="F:transmembrane transporter activity"/>
    <property type="evidence" value="ECO:0007669"/>
    <property type="project" value="InterPro"/>
</dbReference>
<reference evidence="4 5" key="1">
    <citation type="journal article" date="2016" name="Mol. Biol. Evol.">
        <title>Comparative Genomics of Early-Diverging Mushroom-Forming Fungi Provides Insights into the Origins of Lignocellulose Decay Capabilities.</title>
        <authorList>
            <person name="Nagy L.G."/>
            <person name="Riley R."/>
            <person name="Tritt A."/>
            <person name="Adam C."/>
            <person name="Daum C."/>
            <person name="Floudas D."/>
            <person name="Sun H."/>
            <person name="Yadav J.S."/>
            <person name="Pangilinan J."/>
            <person name="Larsson K.H."/>
            <person name="Matsuura K."/>
            <person name="Barry K."/>
            <person name="Labutti K."/>
            <person name="Kuo R."/>
            <person name="Ohm R.A."/>
            <person name="Bhattacharya S.S."/>
            <person name="Shirouzu T."/>
            <person name="Yoshinaga Y."/>
            <person name="Martin F.M."/>
            <person name="Grigoriev I.V."/>
            <person name="Hibbett D.S."/>
        </authorList>
    </citation>
    <scope>NUCLEOTIDE SEQUENCE [LARGE SCALE GENOMIC DNA]</scope>
    <source>
        <strain evidence="4 5">TUFC12733</strain>
    </source>
</reference>
<dbReference type="PANTHER" id="PTHR11360:SF234">
    <property type="entry name" value="MFS-TYPE TRANSPORTER DBAD-RELATED"/>
    <property type="match status" value="1"/>
</dbReference>
<feature type="transmembrane region" description="Helical" evidence="3">
    <location>
        <begin position="332"/>
        <end position="348"/>
    </location>
</feature>
<evidence type="ECO:0000256" key="1">
    <source>
        <dbReference type="ARBA" id="ARBA00004141"/>
    </source>
</evidence>
<proteinExistence type="inferred from homology"/>
<feature type="transmembrane region" description="Helical" evidence="3">
    <location>
        <begin position="354"/>
        <end position="380"/>
    </location>
</feature>
<evidence type="ECO:0000313" key="5">
    <source>
        <dbReference type="Proteomes" id="UP000076738"/>
    </source>
</evidence>
<feature type="transmembrane region" description="Helical" evidence="3">
    <location>
        <begin position="188"/>
        <end position="208"/>
    </location>
</feature>
<dbReference type="SUPFAM" id="SSF103473">
    <property type="entry name" value="MFS general substrate transporter"/>
    <property type="match status" value="1"/>
</dbReference>
<gene>
    <name evidence="4" type="ORF">CALVIDRAFT_580703</name>
</gene>
<organism evidence="4 5">
    <name type="scientific">Calocera viscosa (strain TUFC12733)</name>
    <dbReference type="NCBI Taxonomy" id="1330018"/>
    <lineage>
        <taxon>Eukaryota</taxon>
        <taxon>Fungi</taxon>
        <taxon>Dikarya</taxon>
        <taxon>Basidiomycota</taxon>
        <taxon>Agaricomycotina</taxon>
        <taxon>Dacrymycetes</taxon>
        <taxon>Dacrymycetales</taxon>
        <taxon>Dacrymycetaceae</taxon>
        <taxon>Calocera</taxon>
    </lineage>
</organism>
<dbReference type="InterPro" id="IPR036259">
    <property type="entry name" value="MFS_trans_sf"/>
</dbReference>
<dbReference type="Pfam" id="PF07690">
    <property type="entry name" value="MFS_1"/>
    <property type="match status" value="1"/>
</dbReference>
<dbReference type="CDD" id="cd17352">
    <property type="entry name" value="MFS_MCT_SLC16"/>
    <property type="match status" value="1"/>
</dbReference>
<feature type="transmembrane region" description="Helical" evidence="3">
    <location>
        <begin position="392"/>
        <end position="414"/>
    </location>
</feature>
<dbReference type="EMBL" id="KV417268">
    <property type="protein sequence ID" value="KZP00839.1"/>
    <property type="molecule type" value="Genomic_DNA"/>
</dbReference>
<evidence type="ECO:0000256" key="3">
    <source>
        <dbReference type="SAM" id="Phobius"/>
    </source>
</evidence>
<dbReference type="AlphaFoldDB" id="A0A167RF06"/>
<dbReference type="OrthoDB" id="6509908at2759"/>
<dbReference type="Gene3D" id="1.20.1250.20">
    <property type="entry name" value="MFS general substrate transporter like domains"/>
    <property type="match status" value="2"/>
</dbReference>
<dbReference type="InterPro" id="IPR050327">
    <property type="entry name" value="Proton-linked_MCT"/>
</dbReference>
<feature type="transmembrane region" description="Helical" evidence="3">
    <location>
        <begin position="265"/>
        <end position="286"/>
    </location>
</feature>
<evidence type="ECO:0000313" key="4">
    <source>
        <dbReference type="EMBL" id="KZP00839.1"/>
    </source>
</evidence>
<evidence type="ECO:0000256" key="2">
    <source>
        <dbReference type="ARBA" id="ARBA00006727"/>
    </source>
</evidence>
<keyword evidence="3" id="KW-1133">Transmembrane helix</keyword>